<reference evidence="2" key="2">
    <citation type="submission" date="2020-11" db="EMBL/GenBank/DDBJ databases">
        <authorList>
            <consortium name="DOE Joint Genome Institute"/>
            <person name="Kuo A."/>
            <person name="Miyauchi S."/>
            <person name="Kiss E."/>
            <person name="Drula E."/>
            <person name="Kohler A."/>
            <person name="Sanchez-Garcia M."/>
            <person name="Andreopoulos B."/>
            <person name="Barry K.W."/>
            <person name="Bonito G."/>
            <person name="Buee M."/>
            <person name="Carver A."/>
            <person name="Chen C."/>
            <person name="Cichocki N."/>
            <person name="Clum A."/>
            <person name="Culley D."/>
            <person name="Crous P.W."/>
            <person name="Fauchery L."/>
            <person name="Girlanda M."/>
            <person name="Hayes R."/>
            <person name="Keri Z."/>
            <person name="Labutti K."/>
            <person name="Lipzen A."/>
            <person name="Lombard V."/>
            <person name="Magnuson J."/>
            <person name="Maillard F."/>
            <person name="Morin E."/>
            <person name="Murat C."/>
            <person name="Nolan M."/>
            <person name="Ohm R."/>
            <person name="Pangilinan J."/>
            <person name="Pereira M."/>
            <person name="Perotto S."/>
            <person name="Peter M."/>
            <person name="Riley R."/>
            <person name="Sitrit Y."/>
            <person name="Stielow B."/>
            <person name="Szollosi G."/>
            <person name="Zifcakova L."/>
            <person name="Stursova M."/>
            <person name="Spatafora J.W."/>
            <person name="Tedersoo L."/>
            <person name="Vaario L.-M."/>
            <person name="Yamada A."/>
            <person name="Yan M."/>
            <person name="Wang P."/>
            <person name="Xu J."/>
            <person name="Bruns T."/>
            <person name="Baldrian P."/>
            <person name="Vilgalys R."/>
            <person name="Henrissat B."/>
            <person name="Grigoriev I.V."/>
            <person name="Hibbett D."/>
            <person name="Nagy L.G."/>
            <person name="Martin F.M."/>
        </authorList>
    </citation>
    <scope>NUCLEOTIDE SEQUENCE</scope>
    <source>
        <strain evidence="2">UH-Tt-Lm1</strain>
    </source>
</reference>
<comment type="caution">
    <text evidence="2">The sequence shown here is derived from an EMBL/GenBank/DDBJ whole genome shotgun (WGS) entry which is preliminary data.</text>
</comment>
<keyword evidence="3" id="KW-1185">Reference proteome</keyword>
<feature type="compositionally biased region" description="Low complexity" evidence="1">
    <location>
        <begin position="183"/>
        <end position="194"/>
    </location>
</feature>
<sequence>MLGDVRDEDEFGDQAIVRHASIAFPSTVFYWVLVASGFRRFLPLWNLYDENFYTISFGYGGFFARFHLVDKSRFQGVRKAFPPAGRILGNTDRPQADSRCWSTSPAMNEPPMRCTAQGHHLNFQPAHKLAPVCDTASGDHVSRFSPHLLKRTSSQSLTPTCPPSERSPSRSTQHRPTLKWANPRPATSSRPASSLQARATRMCGFILGKNTLPEGRALSFRRLHVDRAWPLVGLSDDAATLISAREDKVAAFLCTFPEAVLVFVVEVSKGLLDVFQEICSGYGCRATIHLRFWTQHYPSLDDGIKKRLPIVEVDAGRRYLI</sequence>
<gene>
    <name evidence="2" type="ORF">BJ322DRAFT_1217675</name>
</gene>
<proteinExistence type="predicted"/>
<evidence type="ECO:0000313" key="2">
    <source>
        <dbReference type="EMBL" id="KAF9788693.1"/>
    </source>
</evidence>
<name>A0A9P6HK20_9AGAM</name>
<evidence type="ECO:0000256" key="1">
    <source>
        <dbReference type="SAM" id="MobiDB-lite"/>
    </source>
</evidence>
<dbReference type="Proteomes" id="UP000736335">
    <property type="component" value="Unassembled WGS sequence"/>
</dbReference>
<evidence type="ECO:0000313" key="3">
    <source>
        <dbReference type="Proteomes" id="UP000736335"/>
    </source>
</evidence>
<organism evidence="2 3">
    <name type="scientific">Thelephora terrestris</name>
    <dbReference type="NCBI Taxonomy" id="56493"/>
    <lineage>
        <taxon>Eukaryota</taxon>
        <taxon>Fungi</taxon>
        <taxon>Dikarya</taxon>
        <taxon>Basidiomycota</taxon>
        <taxon>Agaricomycotina</taxon>
        <taxon>Agaricomycetes</taxon>
        <taxon>Thelephorales</taxon>
        <taxon>Thelephoraceae</taxon>
        <taxon>Thelephora</taxon>
    </lineage>
</organism>
<dbReference type="AlphaFoldDB" id="A0A9P6HK20"/>
<accession>A0A9P6HK20</accession>
<feature type="region of interest" description="Disordered" evidence="1">
    <location>
        <begin position="147"/>
        <end position="195"/>
    </location>
</feature>
<protein>
    <submittedName>
        <fullName evidence="2">Uncharacterized protein</fullName>
    </submittedName>
</protein>
<dbReference type="EMBL" id="WIUZ02000004">
    <property type="protein sequence ID" value="KAF9788693.1"/>
    <property type="molecule type" value="Genomic_DNA"/>
</dbReference>
<reference evidence="2" key="1">
    <citation type="journal article" date="2020" name="Nat. Commun.">
        <title>Large-scale genome sequencing of mycorrhizal fungi provides insights into the early evolution of symbiotic traits.</title>
        <authorList>
            <person name="Miyauchi S."/>
            <person name="Kiss E."/>
            <person name="Kuo A."/>
            <person name="Drula E."/>
            <person name="Kohler A."/>
            <person name="Sanchez-Garcia M."/>
            <person name="Morin E."/>
            <person name="Andreopoulos B."/>
            <person name="Barry K.W."/>
            <person name="Bonito G."/>
            <person name="Buee M."/>
            <person name="Carver A."/>
            <person name="Chen C."/>
            <person name="Cichocki N."/>
            <person name="Clum A."/>
            <person name="Culley D."/>
            <person name="Crous P.W."/>
            <person name="Fauchery L."/>
            <person name="Girlanda M."/>
            <person name="Hayes R.D."/>
            <person name="Keri Z."/>
            <person name="LaButti K."/>
            <person name="Lipzen A."/>
            <person name="Lombard V."/>
            <person name="Magnuson J."/>
            <person name="Maillard F."/>
            <person name="Murat C."/>
            <person name="Nolan M."/>
            <person name="Ohm R.A."/>
            <person name="Pangilinan J."/>
            <person name="Pereira M.F."/>
            <person name="Perotto S."/>
            <person name="Peter M."/>
            <person name="Pfister S."/>
            <person name="Riley R."/>
            <person name="Sitrit Y."/>
            <person name="Stielow J.B."/>
            <person name="Szollosi G."/>
            <person name="Zifcakova L."/>
            <person name="Stursova M."/>
            <person name="Spatafora J.W."/>
            <person name="Tedersoo L."/>
            <person name="Vaario L.M."/>
            <person name="Yamada A."/>
            <person name="Yan M."/>
            <person name="Wang P."/>
            <person name="Xu J."/>
            <person name="Bruns T."/>
            <person name="Baldrian P."/>
            <person name="Vilgalys R."/>
            <person name="Dunand C."/>
            <person name="Henrissat B."/>
            <person name="Grigoriev I.V."/>
            <person name="Hibbett D."/>
            <person name="Nagy L.G."/>
            <person name="Martin F.M."/>
        </authorList>
    </citation>
    <scope>NUCLEOTIDE SEQUENCE</scope>
    <source>
        <strain evidence="2">UH-Tt-Lm1</strain>
    </source>
</reference>